<keyword evidence="1" id="KW-1133">Transmembrane helix</keyword>
<protein>
    <submittedName>
        <fullName evidence="2">Uncharacterized protein</fullName>
    </submittedName>
</protein>
<name>A0A1G1Y5H7_9BACT</name>
<gene>
    <name evidence="2" type="ORF">A2663_02680</name>
</gene>
<dbReference type="EMBL" id="MHIF01000037">
    <property type="protein sequence ID" value="OGY47434.1"/>
    <property type="molecule type" value="Genomic_DNA"/>
</dbReference>
<keyword evidence="1" id="KW-0812">Transmembrane</keyword>
<evidence type="ECO:0000313" key="3">
    <source>
        <dbReference type="Proteomes" id="UP000178432"/>
    </source>
</evidence>
<organism evidence="2 3">
    <name type="scientific">Candidatus Buchananbacteria bacterium RIFCSPHIGHO2_01_FULL_46_12</name>
    <dbReference type="NCBI Taxonomy" id="1797536"/>
    <lineage>
        <taxon>Bacteria</taxon>
        <taxon>Candidatus Buchananiibacteriota</taxon>
    </lineage>
</organism>
<comment type="caution">
    <text evidence="2">The sequence shown here is derived from an EMBL/GenBank/DDBJ whole genome shotgun (WGS) entry which is preliminary data.</text>
</comment>
<feature type="transmembrane region" description="Helical" evidence="1">
    <location>
        <begin position="20"/>
        <end position="41"/>
    </location>
</feature>
<accession>A0A1G1Y5H7</accession>
<evidence type="ECO:0000256" key="1">
    <source>
        <dbReference type="SAM" id="Phobius"/>
    </source>
</evidence>
<keyword evidence="1" id="KW-0472">Membrane</keyword>
<proteinExistence type="predicted"/>
<sequence>MALKIPKLKFKNPFSLKYFYLLTVFLVIGALIALGIFLYQYPYQTVAQSKEIVLLRSQVAPEAINLDEVKKVLEFLDKKIASDGIDWQKVKNLFSSSATSSAPAPSVPAAQ</sequence>
<reference evidence="2 3" key="1">
    <citation type="journal article" date="2016" name="Nat. Commun.">
        <title>Thousands of microbial genomes shed light on interconnected biogeochemical processes in an aquifer system.</title>
        <authorList>
            <person name="Anantharaman K."/>
            <person name="Brown C.T."/>
            <person name="Hug L.A."/>
            <person name="Sharon I."/>
            <person name="Castelle C.J."/>
            <person name="Probst A.J."/>
            <person name="Thomas B.C."/>
            <person name="Singh A."/>
            <person name="Wilkins M.J."/>
            <person name="Karaoz U."/>
            <person name="Brodie E.L."/>
            <person name="Williams K.H."/>
            <person name="Hubbard S.S."/>
            <person name="Banfield J.F."/>
        </authorList>
    </citation>
    <scope>NUCLEOTIDE SEQUENCE [LARGE SCALE GENOMIC DNA]</scope>
</reference>
<evidence type="ECO:0000313" key="2">
    <source>
        <dbReference type="EMBL" id="OGY47434.1"/>
    </source>
</evidence>
<dbReference type="Proteomes" id="UP000178432">
    <property type="component" value="Unassembled WGS sequence"/>
</dbReference>
<dbReference type="AlphaFoldDB" id="A0A1G1Y5H7"/>